<evidence type="ECO:0000256" key="2">
    <source>
        <dbReference type="ARBA" id="ARBA00022475"/>
    </source>
</evidence>
<evidence type="ECO:0000256" key="5">
    <source>
        <dbReference type="ARBA" id="ARBA00023136"/>
    </source>
</evidence>
<dbReference type="Pfam" id="PF00535">
    <property type="entry name" value="Glycos_transf_2"/>
    <property type="match status" value="1"/>
</dbReference>
<evidence type="ECO:0000259" key="6">
    <source>
        <dbReference type="Pfam" id="PF00535"/>
    </source>
</evidence>
<evidence type="ECO:0000256" key="4">
    <source>
        <dbReference type="ARBA" id="ARBA00022679"/>
    </source>
</evidence>
<accession>A0A6C0GW17</accession>
<dbReference type="NCBIfam" id="TIGR04283">
    <property type="entry name" value="glyco_like_mftF"/>
    <property type="match status" value="1"/>
</dbReference>
<dbReference type="SUPFAM" id="SSF53448">
    <property type="entry name" value="Nucleotide-diphospho-sugar transferases"/>
    <property type="match status" value="1"/>
</dbReference>
<keyword evidence="2" id="KW-1003">Cell membrane</keyword>
<comment type="subcellular location">
    <subcellularLocation>
        <location evidence="1">Cell membrane</location>
    </subcellularLocation>
</comment>
<evidence type="ECO:0000256" key="3">
    <source>
        <dbReference type="ARBA" id="ARBA00022676"/>
    </source>
</evidence>
<keyword evidence="5" id="KW-0472">Membrane</keyword>
<organism evidence="7 8">
    <name type="scientific">Rhodocytophaga rosea</name>
    <dbReference type="NCBI Taxonomy" id="2704465"/>
    <lineage>
        <taxon>Bacteria</taxon>
        <taxon>Pseudomonadati</taxon>
        <taxon>Bacteroidota</taxon>
        <taxon>Cytophagia</taxon>
        <taxon>Cytophagales</taxon>
        <taxon>Rhodocytophagaceae</taxon>
        <taxon>Rhodocytophaga</taxon>
    </lineage>
</organism>
<dbReference type="KEGG" id="rhoz:GXP67_12725"/>
<dbReference type="InterPro" id="IPR029044">
    <property type="entry name" value="Nucleotide-diphossugar_trans"/>
</dbReference>
<keyword evidence="4 7" id="KW-0808">Transferase</keyword>
<gene>
    <name evidence="7" type="ORF">GXP67_12725</name>
</gene>
<feature type="domain" description="Glycosyltransferase 2-like" evidence="6">
    <location>
        <begin position="2"/>
        <end position="127"/>
    </location>
</feature>
<keyword evidence="3" id="KW-0328">Glycosyltransferase</keyword>
<reference evidence="7 8" key="1">
    <citation type="submission" date="2020-01" db="EMBL/GenBank/DDBJ databases">
        <authorList>
            <person name="Kim M.K."/>
        </authorList>
    </citation>
    <scope>NUCLEOTIDE SEQUENCE [LARGE SCALE GENOMIC DNA]</scope>
    <source>
        <strain evidence="7 8">172606-1</strain>
    </source>
</reference>
<dbReference type="CDD" id="cd02522">
    <property type="entry name" value="GT_2_like_a"/>
    <property type="match status" value="1"/>
</dbReference>
<keyword evidence="8" id="KW-1185">Reference proteome</keyword>
<dbReference type="EMBL" id="CP048222">
    <property type="protein sequence ID" value="QHT72004.1"/>
    <property type="molecule type" value="Genomic_DNA"/>
</dbReference>
<protein>
    <submittedName>
        <fullName evidence="7">Glycosyltransferase family 2 protein</fullName>
    </submittedName>
</protein>
<proteinExistence type="predicted"/>
<dbReference type="InterPro" id="IPR026461">
    <property type="entry name" value="Trfase_2_rSAM/seldom_assoc"/>
</dbReference>
<evidence type="ECO:0000313" key="7">
    <source>
        <dbReference type="EMBL" id="QHT72004.1"/>
    </source>
</evidence>
<dbReference type="InterPro" id="IPR001173">
    <property type="entry name" value="Glyco_trans_2-like"/>
</dbReference>
<sequence length="231" mass="26209">MSIIIPVFNESGTIEKLIFYLADCIKDYPECEIIVSDGNSTDDTFTIAEQAGAKVIRSIRKGRAAQMNAGALVASGEILYFLHADSFPPAGFYEEIIKAVKDGYGSGCYQLAFDYAHWFLRANAWFTRFNMNAIRFGDQSLFVQKEIFVKAGGFDESLVIMEDQEIIARIKKLGRFIVLPGAITTSARKYLENGIYKLQGIFFLIYFLYKLGVDQKKLVNLYRKLIRQQKV</sequence>
<dbReference type="Gene3D" id="3.90.550.10">
    <property type="entry name" value="Spore Coat Polysaccharide Biosynthesis Protein SpsA, Chain A"/>
    <property type="match status" value="1"/>
</dbReference>
<dbReference type="PANTHER" id="PTHR43646">
    <property type="entry name" value="GLYCOSYLTRANSFERASE"/>
    <property type="match status" value="1"/>
</dbReference>
<dbReference type="GO" id="GO:0005886">
    <property type="term" value="C:plasma membrane"/>
    <property type="evidence" value="ECO:0007669"/>
    <property type="project" value="UniProtKB-SubCell"/>
</dbReference>
<dbReference type="PANTHER" id="PTHR43646:SF2">
    <property type="entry name" value="GLYCOSYLTRANSFERASE 2-LIKE DOMAIN-CONTAINING PROTEIN"/>
    <property type="match status" value="1"/>
</dbReference>
<dbReference type="AlphaFoldDB" id="A0A6C0GW17"/>
<dbReference type="Proteomes" id="UP000480178">
    <property type="component" value="Chromosome"/>
</dbReference>
<evidence type="ECO:0000256" key="1">
    <source>
        <dbReference type="ARBA" id="ARBA00004236"/>
    </source>
</evidence>
<dbReference type="GO" id="GO:0016757">
    <property type="term" value="F:glycosyltransferase activity"/>
    <property type="evidence" value="ECO:0007669"/>
    <property type="project" value="UniProtKB-KW"/>
</dbReference>
<evidence type="ECO:0000313" key="8">
    <source>
        <dbReference type="Proteomes" id="UP000480178"/>
    </source>
</evidence>
<name>A0A6C0GW17_9BACT</name>